<dbReference type="SUPFAM" id="SSF53098">
    <property type="entry name" value="Ribonuclease H-like"/>
    <property type="match status" value="1"/>
</dbReference>
<dbReference type="RefSeq" id="XP_070853711.1">
    <property type="nucleotide sequence ID" value="XM_070997610.1"/>
</dbReference>
<dbReference type="InterPro" id="IPR050951">
    <property type="entry name" value="Retrovirus_Pol_polyprotein"/>
</dbReference>
<organism evidence="2 3">
    <name type="scientific">Drosophila suzukii</name>
    <name type="common">Spotted-wing drosophila fruit fly</name>
    <dbReference type="NCBI Taxonomy" id="28584"/>
    <lineage>
        <taxon>Eukaryota</taxon>
        <taxon>Metazoa</taxon>
        <taxon>Ecdysozoa</taxon>
        <taxon>Arthropoda</taxon>
        <taxon>Hexapoda</taxon>
        <taxon>Insecta</taxon>
        <taxon>Pterygota</taxon>
        <taxon>Neoptera</taxon>
        <taxon>Endopterygota</taxon>
        <taxon>Diptera</taxon>
        <taxon>Brachycera</taxon>
        <taxon>Muscomorpha</taxon>
        <taxon>Ephydroidea</taxon>
        <taxon>Drosophilidae</taxon>
        <taxon>Drosophila</taxon>
        <taxon>Sophophora</taxon>
    </lineage>
</organism>
<evidence type="ECO:0000313" key="3">
    <source>
        <dbReference type="RefSeq" id="XP_070853711.1"/>
    </source>
</evidence>
<reference evidence="3" key="1">
    <citation type="submission" date="2025-08" db="UniProtKB">
        <authorList>
            <consortium name="RefSeq"/>
        </authorList>
    </citation>
    <scope>IDENTIFICATION</scope>
</reference>
<dbReference type="PROSITE" id="PS50994">
    <property type="entry name" value="INTEGRASE"/>
    <property type="match status" value="1"/>
</dbReference>
<dbReference type="Gene3D" id="3.30.420.10">
    <property type="entry name" value="Ribonuclease H-like superfamily/Ribonuclease H"/>
    <property type="match status" value="1"/>
</dbReference>
<dbReference type="PANTHER" id="PTHR37984:SF5">
    <property type="entry name" value="PROTEIN NYNRIN-LIKE"/>
    <property type="match status" value="1"/>
</dbReference>
<evidence type="ECO:0000313" key="2">
    <source>
        <dbReference type="Proteomes" id="UP001652628"/>
    </source>
</evidence>
<sequence length="179" mass="20739">MECEVCKITKTANKNNRPPMGEQRVTERAGQRLFIEFMGPYRRTKAGNSVIFLCLDHFSKFVWLQQMRHAVAAEVIKFLETKIFHQFGVPEFVNSDNGKQFVSQIFGELMTPYGIRHQQLPLISETGIPNRIECALRNGLHESIGMEPYYAMFGTRMVTHGTAYPILRKLGEYRQEIHR</sequence>
<proteinExistence type="predicted"/>
<keyword evidence="2" id="KW-1185">Reference proteome</keyword>
<dbReference type="GeneID" id="139353426"/>
<dbReference type="Proteomes" id="UP001652628">
    <property type="component" value="Chromosome X"/>
</dbReference>
<protein>
    <recommendedName>
        <fullName evidence="1">Integrase catalytic domain-containing protein</fullName>
    </recommendedName>
</protein>
<feature type="domain" description="Integrase catalytic" evidence="1">
    <location>
        <begin position="14"/>
        <end position="117"/>
    </location>
</feature>
<dbReference type="PANTHER" id="PTHR37984">
    <property type="entry name" value="PROTEIN CBG26694"/>
    <property type="match status" value="1"/>
</dbReference>
<dbReference type="InterPro" id="IPR001584">
    <property type="entry name" value="Integrase_cat-core"/>
</dbReference>
<dbReference type="Pfam" id="PF00665">
    <property type="entry name" value="rve"/>
    <property type="match status" value="1"/>
</dbReference>
<dbReference type="InterPro" id="IPR036397">
    <property type="entry name" value="RNaseH_sf"/>
</dbReference>
<accession>A0ABM4TUQ7</accession>
<dbReference type="InterPro" id="IPR012337">
    <property type="entry name" value="RNaseH-like_sf"/>
</dbReference>
<gene>
    <name evidence="3" type="primary">LOC139353426</name>
</gene>
<name>A0ABM4TUQ7_DROSZ</name>
<evidence type="ECO:0000259" key="1">
    <source>
        <dbReference type="PROSITE" id="PS50994"/>
    </source>
</evidence>